<sequence length="98" mass="11019">MAPFLSLERKHFAKGCCFGSLGGGDVETVRRMKTMLCLYHDGRRLSTVKQENGSEYGSPINKSPKDFGFVLIFYAQCSTPYTPKLYFTSTVSYLTQGR</sequence>
<name>A0AA38IVY5_9CUCU</name>
<dbReference type="AlphaFoldDB" id="A0AA38IVY5"/>
<protein>
    <submittedName>
        <fullName evidence="1">Uncharacterized protein</fullName>
    </submittedName>
</protein>
<evidence type="ECO:0000313" key="2">
    <source>
        <dbReference type="Proteomes" id="UP001168821"/>
    </source>
</evidence>
<dbReference type="EMBL" id="JALNTZ010000002">
    <property type="protein sequence ID" value="KAJ3662628.1"/>
    <property type="molecule type" value="Genomic_DNA"/>
</dbReference>
<reference evidence="1" key="1">
    <citation type="journal article" date="2023" name="G3 (Bethesda)">
        <title>Whole genome assemblies of Zophobas morio and Tenebrio molitor.</title>
        <authorList>
            <person name="Kaur S."/>
            <person name="Stinson S.A."/>
            <person name="diCenzo G.C."/>
        </authorList>
    </citation>
    <scope>NUCLEOTIDE SEQUENCE</scope>
    <source>
        <strain evidence="1">QUZm001</strain>
    </source>
</reference>
<evidence type="ECO:0000313" key="1">
    <source>
        <dbReference type="EMBL" id="KAJ3662628.1"/>
    </source>
</evidence>
<gene>
    <name evidence="1" type="ORF">Zmor_006967</name>
</gene>
<organism evidence="1 2">
    <name type="scientific">Zophobas morio</name>
    <dbReference type="NCBI Taxonomy" id="2755281"/>
    <lineage>
        <taxon>Eukaryota</taxon>
        <taxon>Metazoa</taxon>
        <taxon>Ecdysozoa</taxon>
        <taxon>Arthropoda</taxon>
        <taxon>Hexapoda</taxon>
        <taxon>Insecta</taxon>
        <taxon>Pterygota</taxon>
        <taxon>Neoptera</taxon>
        <taxon>Endopterygota</taxon>
        <taxon>Coleoptera</taxon>
        <taxon>Polyphaga</taxon>
        <taxon>Cucujiformia</taxon>
        <taxon>Tenebrionidae</taxon>
        <taxon>Zophobas</taxon>
    </lineage>
</organism>
<keyword evidence="2" id="KW-1185">Reference proteome</keyword>
<dbReference type="Proteomes" id="UP001168821">
    <property type="component" value="Unassembled WGS sequence"/>
</dbReference>
<proteinExistence type="predicted"/>
<accession>A0AA38IVY5</accession>
<comment type="caution">
    <text evidence="1">The sequence shown here is derived from an EMBL/GenBank/DDBJ whole genome shotgun (WGS) entry which is preliminary data.</text>
</comment>